<feature type="transmembrane region" description="Helical" evidence="1">
    <location>
        <begin position="498"/>
        <end position="523"/>
    </location>
</feature>
<sequence length="532" mass="58265">MDIRHQFLSLRAASLFFAVIGCGVIASYAAGRLLPLWISAFILFLSVAALVAFLIAGTVGAISFLVYGFFALPFVHLIPYLFFDWNYQPAHLWIPGDLTIWGLATNPYMFDLETIKLTAELGAAGVSGLLAGMFARYARPEGRNDGFWKNVPPKTLNIVWFYGLLAMALVASKLASPARTIFEAEYAGVGTSSESLNFGSLGLVSYSLIILCLVDAIFDSNRRTGIWKLVALVCSILYVVIWLQFARGDRESIPMVIACAILFWRWGAPHFARSKSKIVALRALAVALVIVVMAAGFVLQSLRQNLVGKNLSDIVSIAEQSYSDLNPVGSKLSTSAATPRAAEAAQQPTGRGVLFDRIDRIIPKGTWSAVMLTPLSVAGDSLRGQLPMKLGQTYLDLILSIPPGFVASRLGYHRPIDADHGPAHEMRYGQGGTHAVVVPFMNFRIIGVVLILAAWGWLFASVERRTSNIDPPWAIQKVTAYGMTCAIIPQWIWYGEKILITGFFIWLAISAFYLFAATGRVAVDRSFARKNI</sequence>
<feature type="transmembrane region" description="Helical" evidence="1">
    <location>
        <begin position="474"/>
        <end position="492"/>
    </location>
</feature>
<feature type="transmembrane region" description="Helical" evidence="1">
    <location>
        <begin position="117"/>
        <end position="138"/>
    </location>
</feature>
<gene>
    <name evidence="2" type="ORF">SAMN05443248_4608</name>
</gene>
<feature type="transmembrane region" description="Helical" evidence="1">
    <location>
        <begin position="198"/>
        <end position="218"/>
    </location>
</feature>
<keyword evidence="1" id="KW-0472">Membrane</keyword>
<feature type="transmembrane region" description="Helical" evidence="1">
    <location>
        <begin position="159"/>
        <end position="178"/>
    </location>
</feature>
<dbReference type="EMBL" id="LT670817">
    <property type="protein sequence ID" value="SHH37883.1"/>
    <property type="molecule type" value="Genomic_DNA"/>
</dbReference>
<dbReference type="AlphaFoldDB" id="A0A1M5SJ00"/>
<proteinExistence type="predicted"/>
<dbReference type="PROSITE" id="PS51257">
    <property type="entry name" value="PROKAR_LIPOPROTEIN"/>
    <property type="match status" value="1"/>
</dbReference>
<evidence type="ECO:0008006" key="4">
    <source>
        <dbReference type="Google" id="ProtNLM"/>
    </source>
</evidence>
<feature type="transmembrane region" description="Helical" evidence="1">
    <location>
        <begin position="279"/>
        <end position="299"/>
    </location>
</feature>
<organism evidence="2 3">
    <name type="scientific">Bradyrhizobium erythrophlei</name>
    <dbReference type="NCBI Taxonomy" id="1437360"/>
    <lineage>
        <taxon>Bacteria</taxon>
        <taxon>Pseudomonadati</taxon>
        <taxon>Pseudomonadota</taxon>
        <taxon>Alphaproteobacteria</taxon>
        <taxon>Hyphomicrobiales</taxon>
        <taxon>Nitrobacteraceae</taxon>
        <taxon>Bradyrhizobium</taxon>
    </lineage>
</organism>
<evidence type="ECO:0000313" key="2">
    <source>
        <dbReference type="EMBL" id="SHH37883.1"/>
    </source>
</evidence>
<evidence type="ECO:0000313" key="3">
    <source>
        <dbReference type="Proteomes" id="UP000189796"/>
    </source>
</evidence>
<feature type="transmembrane region" description="Helical" evidence="1">
    <location>
        <begin position="12"/>
        <end position="30"/>
    </location>
</feature>
<protein>
    <recommendedName>
        <fullName evidence="4">Oligosaccharide repeat unit polymerase</fullName>
    </recommendedName>
</protein>
<dbReference type="OrthoDB" id="6792070at2"/>
<dbReference type="RefSeq" id="WP_079603378.1">
    <property type="nucleotide sequence ID" value="NZ_LT670817.1"/>
</dbReference>
<keyword evidence="1" id="KW-0812">Transmembrane</keyword>
<feature type="transmembrane region" description="Helical" evidence="1">
    <location>
        <begin position="36"/>
        <end position="57"/>
    </location>
</feature>
<keyword evidence="1" id="KW-1133">Transmembrane helix</keyword>
<accession>A0A1M5SJ00</accession>
<feature type="transmembrane region" description="Helical" evidence="1">
    <location>
        <begin position="64"/>
        <end position="83"/>
    </location>
</feature>
<feature type="transmembrane region" description="Helical" evidence="1">
    <location>
        <begin position="225"/>
        <end position="245"/>
    </location>
</feature>
<name>A0A1M5SJ00_9BRAD</name>
<dbReference type="Proteomes" id="UP000189796">
    <property type="component" value="Chromosome I"/>
</dbReference>
<feature type="transmembrane region" description="Helical" evidence="1">
    <location>
        <begin position="443"/>
        <end position="462"/>
    </location>
</feature>
<evidence type="ECO:0000256" key="1">
    <source>
        <dbReference type="SAM" id="Phobius"/>
    </source>
</evidence>
<reference evidence="2 3" key="1">
    <citation type="submission" date="2016-11" db="EMBL/GenBank/DDBJ databases">
        <authorList>
            <person name="Jaros S."/>
            <person name="Januszkiewicz K."/>
            <person name="Wedrychowicz H."/>
        </authorList>
    </citation>
    <scope>NUCLEOTIDE SEQUENCE [LARGE SCALE GENOMIC DNA]</scope>
    <source>
        <strain evidence="2 3">GAS138</strain>
    </source>
</reference>